<organism evidence="1 2">
    <name type="scientific">Nepenthes gracilis</name>
    <name type="common">Slender pitcher plant</name>
    <dbReference type="NCBI Taxonomy" id="150966"/>
    <lineage>
        <taxon>Eukaryota</taxon>
        <taxon>Viridiplantae</taxon>
        <taxon>Streptophyta</taxon>
        <taxon>Embryophyta</taxon>
        <taxon>Tracheophyta</taxon>
        <taxon>Spermatophyta</taxon>
        <taxon>Magnoliopsida</taxon>
        <taxon>eudicotyledons</taxon>
        <taxon>Gunneridae</taxon>
        <taxon>Pentapetalae</taxon>
        <taxon>Caryophyllales</taxon>
        <taxon>Nepenthaceae</taxon>
        <taxon>Nepenthes</taxon>
    </lineage>
</organism>
<comment type="caution">
    <text evidence="1">The sequence shown here is derived from an EMBL/GenBank/DDBJ whole genome shotgun (WGS) entry which is preliminary data.</text>
</comment>
<accession>A0AAD3SRE5</accession>
<proteinExistence type="predicted"/>
<gene>
    <name evidence="1" type="ORF">Nepgr_017415</name>
</gene>
<evidence type="ECO:0000313" key="2">
    <source>
        <dbReference type="Proteomes" id="UP001279734"/>
    </source>
</evidence>
<dbReference type="Proteomes" id="UP001279734">
    <property type="component" value="Unassembled WGS sequence"/>
</dbReference>
<evidence type="ECO:0000313" key="1">
    <source>
        <dbReference type="EMBL" id="GMH15574.1"/>
    </source>
</evidence>
<dbReference type="AlphaFoldDB" id="A0AAD3SRE5"/>
<keyword evidence="2" id="KW-1185">Reference proteome</keyword>
<reference evidence="1" key="1">
    <citation type="submission" date="2023-05" db="EMBL/GenBank/DDBJ databases">
        <title>Nepenthes gracilis genome sequencing.</title>
        <authorList>
            <person name="Fukushima K."/>
        </authorList>
    </citation>
    <scope>NUCLEOTIDE SEQUENCE</scope>
    <source>
        <strain evidence="1">SING2019-196</strain>
    </source>
</reference>
<sequence>MKTQFKIILESRLSAASPCIYKICYTSSIRTLMNRSSERFKRLQHTFTDPTHGIGVRETQLQRGKAHSTGISYCSGKMLQQRKAYGVLY</sequence>
<dbReference type="EMBL" id="BSYO01000015">
    <property type="protein sequence ID" value="GMH15574.1"/>
    <property type="molecule type" value="Genomic_DNA"/>
</dbReference>
<protein>
    <submittedName>
        <fullName evidence="1">Uncharacterized protein</fullName>
    </submittedName>
</protein>
<name>A0AAD3SRE5_NEPGR</name>